<dbReference type="PROSITE" id="PS50208">
    <property type="entry name" value="CASPASE_P20"/>
    <property type="match status" value="1"/>
</dbReference>
<comment type="caution">
    <text evidence="4">The sequence shown here is derived from an EMBL/GenBank/DDBJ whole genome shotgun (WGS) entry which is preliminary data.</text>
</comment>
<dbReference type="InterPro" id="IPR001309">
    <property type="entry name" value="Pept_C14_p20"/>
</dbReference>
<accession>A0ABS5GG94</accession>
<dbReference type="InterPro" id="IPR011600">
    <property type="entry name" value="Pept_C14_caspase"/>
</dbReference>
<dbReference type="PANTHER" id="PTHR22576">
    <property type="entry name" value="MUCOSA ASSOCIATED LYMPHOID TISSUE LYMPHOMA TRANSLOCATION PROTEIN 1/PARACASPASE"/>
    <property type="match status" value="1"/>
</dbReference>
<organism evidence="4 5">
    <name type="scientific">Bradyrhizobium denitrificans</name>
    <dbReference type="NCBI Taxonomy" id="2734912"/>
    <lineage>
        <taxon>Bacteria</taxon>
        <taxon>Pseudomonadati</taxon>
        <taxon>Pseudomonadota</taxon>
        <taxon>Alphaproteobacteria</taxon>
        <taxon>Hyphomicrobiales</taxon>
        <taxon>Nitrobacteraceae</taxon>
        <taxon>Bradyrhizobium</taxon>
    </lineage>
</organism>
<dbReference type="InterPro" id="IPR052039">
    <property type="entry name" value="Caspase-related_regulators"/>
</dbReference>
<reference evidence="5" key="1">
    <citation type="journal article" date="2021" name="ISME J.">
        <title>Evolutionary origin and ecological implication of a unique nif island in free-living Bradyrhizobium lineages.</title>
        <authorList>
            <person name="Tao J."/>
        </authorList>
    </citation>
    <scope>NUCLEOTIDE SEQUENCE [LARGE SCALE GENOMIC DNA]</scope>
    <source>
        <strain evidence="5">SZCCT0094</strain>
    </source>
</reference>
<dbReference type="Pfam" id="PF00656">
    <property type="entry name" value="Peptidase_C14"/>
    <property type="match status" value="1"/>
</dbReference>
<evidence type="ECO:0000256" key="2">
    <source>
        <dbReference type="SAM" id="MobiDB-lite"/>
    </source>
</evidence>
<dbReference type="PANTHER" id="PTHR22576:SF37">
    <property type="entry name" value="MUCOSA-ASSOCIATED LYMPHOID TISSUE LYMPHOMA TRANSLOCATION PROTEIN 1"/>
    <property type="match status" value="1"/>
</dbReference>
<dbReference type="SUPFAM" id="SSF52129">
    <property type="entry name" value="Caspase-like"/>
    <property type="match status" value="1"/>
</dbReference>
<feature type="domain" description="Caspase family p20" evidence="3">
    <location>
        <begin position="69"/>
        <end position="202"/>
    </location>
</feature>
<dbReference type="EMBL" id="JAFCLK010000036">
    <property type="protein sequence ID" value="MBR1140064.1"/>
    <property type="molecule type" value="Genomic_DNA"/>
</dbReference>
<evidence type="ECO:0000256" key="1">
    <source>
        <dbReference type="ARBA" id="ARBA00010134"/>
    </source>
</evidence>
<dbReference type="Gene3D" id="3.40.50.1460">
    <property type="match status" value="1"/>
</dbReference>
<dbReference type="PROSITE" id="PS51257">
    <property type="entry name" value="PROKAR_LIPOPROTEIN"/>
    <property type="match status" value="1"/>
</dbReference>
<evidence type="ECO:0000313" key="4">
    <source>
        <dbReference type="EMBL" id="MBR1140064.1"/>
    </source>
</evidence>
<feature type="region of interest" description="Disordered" evidence="2">
    <location>
        <begin position="425"/>
        <end position="455"/>
    </location>
</feature>
<keyword evidence="5" id="KW-1185">Reference proteome</keyword>
<evidence type="ECO:0000259" key="3">
    <source>
        <dbReference type="PROSITE" id="PS50208"/>
    </source>
</evidence>
<dbReference type="RefSeq" id="WP_172241606.1">
    <property type="nucleotide sequence ID" value="NZ_JABFDP010000033.1"/>
</dbReference>
<protein>
    <submittedName>
        <fullName evidence="4">Caspase family protein</fullName>
    </submittedName>
</protein>
<name>A0ABS5GG94_9BRAD</name>
<feature type="region of interest" description="Disordered" evidence="2">
    <location>
        <begin position="515"/>
        <end position="576"/>
    </location>
</feature>
<dbReference type="InterPro" id="IPR015917">
    <property type="entry name" value="Pept_C14A"/>
</dbReference>
<evidence type="ECO:0000313" key="5">
    <source>
        <dbReference type="Proteomes" id="UP001314635"/>
    </source>
</evidence>
<sequence length="576" mass="61732">MSAPLSRFRLPGWNSLLVIGLVSLIACFGPSLARAANDIDSLQTPPRALATATPGTADTTKLDTGQAVEPRVALVIGNANYQNAPPLANPDNDAHAVARLLHSAGFEVITATDLTQSEMLKVVQDFSSRVSAHGPNAVAMVYYAGHGIQLAGENYLIPIDARISAPSDLTTSTIRLVDLMATLDAIPSRMRIVVLDACRNNPFPTVSDAGRGLAIVDAPNGSIVGYSTSPGEEALDGRGEHSPYTQAFLNLARQPNLPIEQLFKRIRLQVNQVTDGRQTPWESSSLTSDFTFFGDTLVAAARPADNAPVVQMAANLPSRSVRQAYDYVLSENRPQYYREFIEMYPRDPLADRIRALLTGLVQAAAWHRTVLANSPEAYKSFSETYADSPYAPVALRLQAQPRPIPVLQPSRLMMPPQMGPVTRPFNPGAQMQARPGPLPQLPNNNPPANTLPPRPTLPPTVITNGKPIATPAAGKIVDPRPVGPSKIGDKTMPTPIPPAVAKIQRDPLKRAPGRPFDSRDVRHPFPGNSGPFKPGFTAQRPALARGPMRGPSTPQFAQTGPRPGGGGLARGGLSFR</sequence>
<dbReference type="Proteomes" id="UP001314635">
    <property type="component" value="Unassembled WGS sequence"/>
</dbReference>
<feature type="region of interest" description="Disordered" evidence="2">
    <location>
        <begin position="468"/>
        <end position="498"/>
    </location>
</feature>
<proteinExistence type="inferred from homology"/>
<gene>
    <name evidence="4" type="ORF">JQ619_30335</name>
</gene>
<comment type="similarity">
    <text evidence="1">Belongs to the peptidase C14A family.</text>
</comment>
<dbReference type="PRINTS" id="PR00376">
    <property type="entry name" value="IL1BCENZYME"/>
</dbReference>
<dbReference type="InterPro" id="IPR029030">
    <property type="entry name" value="Caspase-like_dom_sf"/>
</dbReference>